<dbReference type="InterPro" id="IPR041698">
    <property type="entry name" value="Methyltransf_25"/>
</dbReference>
<evidence type="ECO:0000313" key="3">
    <source>
        <dbReference type="Proteomes" id="UP000317378"/>
    </source>
</evidence>
<dbReference type="GO" id="GO:0008168">
    <property type="term" value="F:methyltransferase activity"/>
    <property type="evidence" value="ECO:0007669"/>
    <property type="project" value="UniProtKB-KW"/>
</dbReference>
<dbReference type="PANTHER" id="PTHR43591:SF24">
    <property type="entry name" value="2-METHOXY-6-POLYPRENYL-1,4-BENZOQUINOL METHYLASE, MITOCHONDRIAL"/>
    <property type="match status" value="1"/>
</dbReference>
<dbReference type="Gene3D" id="3.40.50.150">
    <property type="entry name" value="Vaccinia Virus protein VP39"/>
    <property type="match status" value="1"/>
</dbReference>
<feature type="domain" description="Methyltransferase" evidence="1">
    <location>
        <begin position="53"/>
        <end position="145"/>
    </location>
</feature>
<comment type="caution">
    <text evidence="2">The sequence shown here is derived from an EMBL/GenBank/DDBJ whole genome shotgun (WGS) entry which is preliminary data.</text>
</comment>
<sequence>MDVTRRTDDEQAARWNGLAGHAWVEAQAVLDEMFRPLEDLLVEAVSAEHGGHILDVGCGTGSTTLAVARRLGPAGHCVGIDISETMITAARARAERAETPVSFIRADAQDHTFEPAAFDAIISRFGVMFFSDSIQAFSNLRRAARDEAGLRFITWRSPAENPFMTTAERAAAPLLPNLPARRPDEPGQFAFADPGRIHSILTESGWAGIDIRPIDVACTMPERELVRYFTRLGPVGLILHEADEQTRAQVVETVRAAFDTYVQGTEVRFTAACWMVGARASSASTAPKDTANT</sequence>
<keyword evidence="2" id="KW-0808">Transferase</keyword>
<dbReference type="EMBL" id="VCHX02000320">
    <property type="protein sequence ID" value="TPQ16847.1"/>
    <property type="molecule type" value="Genomic_DNA"/>
</dbReference>
<gene>
    <name evidence="2" type="ORF">FGD71_040345</name>
</gene>
<dbReference type="Proteomes" id="UP000317378">
    <property type="component" value="Unassembled WGS sequence"/>
</dbReference>
<dbReference type="OrthoDB" id="9777638at2"/>
<dbReference type="SUPFAM" id="SSF53335">
    <property type="entry name" value="S-adenosyl-L-methionine-dependent methyltransferases"/>
    <property type="match status" value="1"/>
</dbReference>
<evidence type="ECO:0000313" key="2">
    <source>
        <dbReference type="EMBL" id="TPQ16847.1"/>
    </source>
</evidence>
<name>A0A505D231_9ACTN</name>
<dbReference type="CDD" id="cd02440">
    <property type="entry name" value="AdoMet_MTases"/>
    <property type="match status" value="1"/>
</dbReference>
<dbReference type="Pfam" id="PF13649">
    <property type="entry name" value="Methyltransf_25"/>
    <property type="match status" value="1"/>
</dbReference>
<evidence type="ECO:0000259" key="1">
    <source>
        <dbReference type="Pfam" id="PF13649"/>
    </source>
</evidence>
<proteinExistence type="predicted"/>
<accession>A0A505D231</accession>
<dbReference type="AlphaFoldDB" id="A0A505D231"/>
<protein>
    <submittedName>
        <fullName evidence="2">Class I SAM-dependent methyltransferase</fullName>
    </submittedName>
</protein>
<keyword evidence="3" id="KW-1185">Reference proteome</keyword>
<organism evidence="2 3">
    <name type="scientific">Streptomyces sporangiiformans</name>
    <dbReference type="NCBI Taxonomy" id="2315329"/>
    <lineage>
        <taxon>Bacteria</taxon>
        <taxon>Bacillati</taxon>
        <taxon>Actinomycetota</taxon>
        <taxon>Actinomycetes</taxon>
        <taxon>Kitasatosporales</taxon>
        <taxon>Streptomycetaceae</taxon>
        <taxon>Streptomyces</taxon>
    </lineage>
</organism>
<reference evidence="2 3" key="1">
    <citation type="submission" date="2019-06" db="EMBL/GenBank/DDBJ databases">
        <title>Streptomyces sporangiiformans sp. nov., a novel actinomycete isolated from soil in Mount Song.</title>
        <authorList>
            <person name="Han L."/>
        </authorList>
    </citation>
    <scope>NUCLEOTIDE SEQUENCE [LARGE SCALE GENOMIC DNA]</scope>
    <source>
        <strain evidence="2 3">NEAU-SSA 1</strain>
    </source>
</reference>
<keyword evidence="2" id="KW-0489">Methyltransferase</keyword>
<dbReference type="InterPro" id="IPR029063">
    <property type="entry name" value="SAM-dependent_MTases_sf"/>
</dbReference>
<dbReference type="PANTHER" id="PTHR43591">
    <property type="entry name" value="METHYLTRANSFERASE"/>
    <property type="match status" value="1"/>
</dbReference>
<dbReference type="RefSeq" id="WP_119105521.1">
    <property type="nucleotide sequence ID" value="NZ_QXMJ01000320.1"/>
</dbReference>
<dbReference type="GO" id="GO:0032259">
    <property type="term" value="P:methylation"/>
    <property type="evidence" value="ECO:0007669"/>
    <property type="project" value="UniProtKB-KW"/>
</dbReference>